<organism evidence="1 2">
    <name type="scientific">Chenggangzhangella methanolivorans</name>
    <dbReference type="NCBI Taxonomy" id="1437009"/>
    <lineage>
        <taxon>Bacteria</taxon>
        <taxon>Pseudomonadati</taxon>
        <taxon>Pseudomonadota</taxon>
        <taxon>Alphaproteobacteria</taxon>
        <taxon>Hyphomicrobiales</taxon>
        <taxon>Methylopilaceae</taxon>
        <taxon>Chenggangzhangella</taxon>
    </lineage>
</organism>
<dbReference type="RefSeq" id="WP_261405460.1">
    <property type="nucleotide sequence ID" value="NZ_CP081869.1"/>
</dbReference>
<dbReference type="Proteomes" id="UP000825701">
    <property type="component" value="Chromosome"/>
</dbReference>
<evidence type="ECO:0000313" key="1">
    <source>
        <dbReference type="EMBL" id="QZO02078.1"/>
    </source>
</evidence>
<protein>
    <submittedName>
        <fullName evidence="1">Uncharacterized protein</fullName>
    </submittedName>
</protein>
<sequence>MTTVKDCLATFATSALLGSSEARSVAKAAVDRYLEMHTHSPLGQTAALYEMLEAFEELKIESAVALQIELDLEARIAAIGRAMILGDAPTAKAEEMPEPA</sequence>
<dbReference type="AlphaFoldDB" id="A0A9E6RC34"/>
<name>A0A9E6RC34_9HYPH</name>
<dbReference type="KEGG" id="cmet:K6K41_12860"/>
<evidence type="ECO:0000313" key="2">
    <source>
        <dbReference type="Proteomes" id="UP000825701"/>
    </source>
</evidence>
<proteinExistence type="predicted"/>
<accession>A0A9E6RC34</accession>
<gene>
    <name evidence="1" type="ORF">K6K41_12860</name>
</gene>
<reference evidence="1" key="1">
    <citation type="submission" date="2021-08" db="EMBL/GenBank/DDBJ databases">
        <authorList>
            <person name="Zhang H."/>
            <person name="Xu M."/>
            <person name="Yu Z."/>
            <person name="Yang L."/>
            <person name="Cai Y."/>
        </authorList>
    </citation>
    <scope>NUCLEOTIDE SEQUENCE</scope>
    <source>
        <strain evidence="1">CHL1</strain>
    </source>
</reference>
<dbReference type="EMBL" id="CP081869">
    <property type="protein sequence ID" value="QZO02078.1"/>
    <property type="molecule type" value="Genomic_DNA"/>
</dbReference>
<keyword evidence="2" id="KW-1185">Reference proteome</keyword>